<gene>
    <name evidence="6" type="ORF">DXB37_03895</name>
</gene>
<dbReference type="Proteomes" id="UP000260759">
    <property type="component" value="Unassembled WGS sequence"/>
</dbReference>
<sequence length="443" mass="50389">MEKLIEVFNLGGLPTAPLDSFLELQEDFKKSDPDKLSKLQMLIITRGFKYAFKAWQDPDGKLWIIDAHQRRKALLALRKSGFTIPEIPYEPIFAADKKEAVEEIAAYNSEFATRNPDTLLFKKYNIDSDTLQHFNLGYEVKTTDFGQLSPLFAQEHESENVQEDATDFNVPASEDTVIARSGDIWLLGNHRLMCGDCRSKSDITALMDGQHADLCVTDPPYNVNYEGGTEEELTIQNDSMENDLFATFLRQVFSVMFAVLKPGGSYYIFHADSEGENFRASLRKAGFKIAQCCIWVKNTMVMGRQDYQWQHEPCLYGWKPGAGHQWNSDRKQTTVWNFDKPQRNAIHPTMKPIALMAYPISNSSTPGQIVLDIFSGSGSTLMACQQIDRICHAMEIDPKYVTATIYRYRAMFPEQPVRLVRNGELLDVKQTADMIADQNKVIQ</sequence>
<dbReference type="SUPFAM" id="SSF53335">
    <property type="entry name" value="S-adenosyl-L-methionine-dependent methyltransferases"/>
    <property type="match status" value="1"/>
</dbReference>
<proteinExistence type="inferred from homology"/>
<feature type="domain" description="DNA methylase N-4/N-6" evidence="5">
    <location>
        <begin position="213"/>
        <end position="403"/>
    </location>
</feature>
<dbReference type="RefSeq" id="WP_117599684.1">
    <property type="nucleotide sequence ID" value="NZ_QSVA01000002.1"/>
</dbReference>
<evidence type="ECO:0000256" key="3">
    <source>
        <dbReference type="ARBA" id="ARBA00022679"/>
    </source>
</evidence>
<accession>A0A3E5F5E5</accession>
<reference evidence="6 7" key="1">
    <citation type="submission" date="2018-08" db="EMBL/GenBank/DDBJ databases">
        <title>A genome reference for cultivated species of the human gut microbiota.</title>
        <authorList>
            <person name="Zou Y."/>
            <person name="Xue W."/>
            <person name="Luo G."/>
        </authorList>
    </citation>
    <scope>NUCLEOTIDE SEQUENCE [LARGE SCALE GENOMIC DNA]</scope>
    <source>
        <strain evidence="6 7">OM03-4</strain>
    </source>
</reference>
<dbReference type="InterPro" id="IPR029063">
    <property type="entry name" value="SAM-dependent_MTases_sf"/>
</dbReference>
<organism evidence="6 7">
    <name type="scientific">Bacteroides uniformis</name>
    <dbReference type="NCBI Taxonomy" id="820"/>
    <lineage>
        <taxon>Bacteria</taxon>
        <taxon>Pseudomonadati</taxon>
        <taxon>Bacteroidota</taxon>
        <taxon>Bacteroidia</taxon>
        <taxon>Bacteroidales</taxon>
        <taxon>Bacteroidaceae</taxon>
        <taxon>Bacteroides</taxon>
    </lineage>
</organism>
<keyword evidence="2 6" id="KW-0489">Methyltransferase</keyword>
<protein>
    <recommendedName>
        <fullName evidence="4">Methyltransferase</fullName>
        <ecNumber evidence="4">2.1.1.-</ecNumber>
    </recommendedName>
</protein>
<comment type="caution">
    <text evidence="6">The sequence shown here is derived from an EMBL/GenBank/DDBJ whole genome shotgun (WGS) entry which is preliminary data.</text>
</comment>
<evidence type="ECO:0000256" key="2">
    <source>
        <dbReference type="ARBA" id="ARBA00022603"/>
    </source>
</evidence>
<dbReference type="Pfam" id="PF01555">
    <property type="entry name" value="N6_N4_Mtase"/>
    <property type="match status" value="1"/>
</dbReference>
<dbReference type="InterPro" id="IPR001091">
    <property type="entry name" value="RM_Methyltransferase"/>
</dbReference>
<dbReference type="PRINTS" id="PR00508">
    <property type="entry name" value="S21N4MTFRASE"/>
</dbReference>
<dbReference type="InterPro" id="IPR002941">
    <property type="entry name" value="DNA_methylase_N4/N6"/>
</dbReference>
<dbReference type="GO" id="GO:0008170">
    <property type="term" value="F:N-methyltransferase activity"/>
    <property type="evidence" value="ECO:0007669"/>
    <property type="project" value="InterPro"/>
</dbReference>
<evidence type="ECO:0000259" key="5">
    <source>
        <dbReference type="Pfam" id="PF01555"/>
    </source>
</evidence>
<evidence type="ECO:0000256" key="4">
    <source>
        <dbReference type="RuleBase" id="RU362026"/>
    </source>
</evidence>
<dbReference type="GO" id="GO:0003677">
    <property type="term" value="F:DNA binding"/>
    <property type="evidence" value="ECO:0007669"/>
    <property type="project" value="InterPro"/>
</dbReference>
<dbReference type="AlphaFoldDB" id="A0A3E5F5E5"/>
<dbReference type="Gene3D" id="3.40.50.150">
    <property type="entry name" value="Vaccinia Virus protein VP39"/>
    <property type="match status" value="1"/>
</dbReference>
<evidence type="ECO:0000256" key="1">
    <source>
        <dbReference type="ARBA" id="ARBA00006594"/>
    </source>
</evidence>
<evidence type="ECO:0000313" key="7">
    <source>
        <dbReference type="Proteomes" id="UP000260759"/>
    </source>
</evidence>
<keyword evidence="3 6" id="KW-0808">Transferase</keyword>
<name>A0A3E5F5E5_BACUN</name>
<dbReference type="EC" id="2.1.1.-" evidence="4"/>
<evidence type="ECO:0000313" key="6">
    <source>
        <dbReference type="EMBL" id="RGN96782.1"/>
    </source>
</evidence>
<dbReference type="InterPro" id="IPR002052">
    <property type="entry name" value="DNA_methylase_N6_adenine_CS"/>
</dbReference>
<dbReference type="EMBL" id="QSVA01000002">
    <property type="protein sequence ID" value="RGN96782.1"/>
    <property type="molecule type" value="Genomic_DNA"/>
</dbReference>
<comment type="similarity">
    <text evidence="1 4">Belongs to the N(4)/N(6)-methyltransferase family.</text>
</comment>
<dbReference type="PROSITE" id="PS00092">
    <property type="entry name" value="N6_MTASE"/>
    <property type="match status" value="1"/>
</dbReference>
<dbReference type="GO" id="GO:0032259">
    <property type="term" value="P:methylation"/>
    <property type="evidence" value="ECO:0007669"/>
    <property type="project" value="UniProtKB-KW"/>
</dbReference>